<keyword evidence="3" id="KW-0238">DNA-binding</keyword>
<dbReference type="AlphaFoldDB" id="A0A9P9EXV7"/>
<gene>
    <name evidence="8" type="ORF">EDB81DRAFT_868631</name>
</gene>
<dbReference type="SUPFAM" id="SSF57701">
    <property type="entry name" value="Zn2/Cys6 DNA-binding domain"/>
    <property type="match status" value="1"/>
</dbReference>
<dbReference type="Gene3D" id="4.10.240.10">
    <property type="entry name" value="Zn(2)-C6 fungal-type DNA-binding domain"/>
    <property type="match status" value="1"/>
</dbReference>
<dbReference type="InterPro" id="IPR051089">
    <property type="entry name" value="prtT"/>
</dbReference>
<dbReference type="CDD" id="cd00067">
    <property type="entry name" value="GAL4"/>
    <property type="match status" value="1"/>
</dbReference>
<comment type="subcellular location">
    <subcellularLocation>
        <location evidence="1">Nucleus</location>
    </subcellularLocation>
</comment>
<name>A0A9P9EXV7_9HYPO</name>
<dbReference type="InterPro" id="IPR036864">
    <property type="entry name" value="Zn2-C6_fun-type_DNA-bd_sf"/>
</dbReference>
<evidence type="ECO:0000259" key="7">
    <source>
        <dbReference type="PROSITE" id="PS50048"/>
    </source>
</evidence>
<dbReference type="GO" id="GO:0000981">
    <property type="term" value="F:DNA-binding transcription factor activity, RNA polymerase II-specific"/>
    <property type="evidence" value="ECO:0007669"/>
    <property type="project" value="InterPro"/>
</dbReference>
<dbReference type="EMBL" id="JAGMUV010000007">
    <property type="protein sequence ID" value="KAH7148241.1"/>
    <property type="molecule type" value="Genomic_DNA"/>
</dbReference>
<organism evidence="8 9">
    <name type="scientific">Dactylonectria macrodidyma</name>
    <dbReference type="NCBI Taxonomy" id="307937"/>
    <lineage>
        <taxon>Eukaryota</taxon>
        <taxon>Fungi</taxon>
        <taxon>Dikarya</taxon>
        <taxon>Ascomycota</taxon>
        <taxon>Pezizomycotina</taxon>
        <taxon>Sordariomycetes</taxon>
        <taxon>Hypocreomycetidae</taxon>
        <taxon>Hypocreales</taxon>
        <taxon>Nectriaceae</taxon>
        <taxon>Dactylonectria</taxon>
    </lineage>
</organism>
<evidence type="ECO:0000256" key="2">
    <source>
        <dbReference type="ARBA" id="ARBA00023015"/>
    </source>
</evidence>
<dbReference type="PROSITE" id="PS50048">
    <property type="entry name" value="ZN2_CY6_FUNGAL_2"/>
    <property type="match status" value="1"/>
</dbReference>
<evidence type="ECO:0000256" key="1">
    <source>
        <dbReference type="ARBA" id="ARBA00004123"/>
    </source>
</evidence>
<dbReference type="Proteomes" id="UP000738349">
    <property type="component" value="Unassembled WGS sequence"/>
</dbReference>
<keyword evidence="9" id="KW-1185">Reference proteome</keyword>
<accession>A0A9P9EXV7</accession>
<keyword evidence="5" id="KW-0539">Nucleus</keyword>
<keyword evidence="4" id="KW-0804">Transcription</keyword>
<evidence type="ECO:0000256" key="3">
    <source>
        <dbReference type="ARBA" id="ARBA00023125"/>
    </source>
</evidence>
<dbReference type="GO" id="GO:0008270">
    <property type="term" value="F:zinc ion binding"/>
    <property type="evidence" value="ECO:0007669"/>
    <property type="project" value="InterPro"/>
</dbReference>
<dbReference type="PANTHER" id="PTHR31845:SF10">
    <property type="entry name" value="ZN(II)2CYS6 TRANSCRIPTION FACTOR (EUROFUNG)"/>
    <property type="match status" value="1"/>
</dbReference>
<comment type="caution">
    <text evidence="8">The sequence shown here is derived from an EMBL/GenBank/DDBJ whole genome shotgun (WGS) entry which is preliminary data.</text>
</comment>
<proteinExistence type="predicted"/>
<evidence type="ECO:0000256" key="5">
    <source>
        <dbReference type="ARBA" id="ARBA00023242"/>
    </source>
</evidence>
<dbReference type="SMART" id="SM00066">
    <property type="entry name" value="GAL4"/>
    <property type="match status" value="1"/>
</dbReference>
<feature type="region of interest" description="Disordered" evidence="6">
    <location>
        <begin position="54"/>
        <end position="96"/>
    </location>
</feature>
<sequence>MSRALDQVQFPPTGYVLKTCQTCFNAKIRCDKSQDSDTCDRCLRLGKECVFKPARRRPKASRQGTSKLEVRTIPNRVSKSPSSPGARTSAPTSKGNIDIINRNASLDPFERGIISTETATKLIDWFRTRMISHFPFVVLPDDLHVNELNQERPCVCLATLAAAAHSEPQIQQALGHLFNQVIAARMIDGNINDLDLLQGLLIHLAWRPNLWSVDGGKDKNEPDWGSDEKRALAGVYYLSSSSSLVLQKSRHFYFSPYILSCCEDLALQNQSATDIYLVHIIQLQRLTEKIEDLVSKTSATDDVVQFETELQKIVQDFADIKSTWPFSLSNSPTLLLQFHLLELLLSQASPRGTPFGLDKLHDAQNLPDQQAPLLNWLSSSISAVRSLISVALVLPEGEEGAISNMGWIVLYCGLSMAVRLDLIAAQDGVSGFTQHLRQLLDIPHTLRQIALRLEAAAGSEPDITAGDHRPFHGLAKRVRRLEQWYFGQIKQEATAKATREMTDQSSHTMGNGITPADDPMASQNIWAGNFGLYQTPELDISTLLFSDPVDFSGMFAP</sequence>
<dbReference type="OrthoDB" id="5217604at2759"/>
<dbReference type="GO" id="GO:0005634">
    <property type="term" value="C:nucleus"/>
    <property type="evidence" value="ECO:0007669"/>
    <property type="project" value="UniProtKB-SubCell"/>
</dbReference>
<feature type="domain" description="Zn(2)-C6 fungal-type" evidence="7">
    <location>
        <begin position="19"/>
        <end position="51"/>
    </location>
</feature>
<evidence type="ECO:0000313" key="9">
    <source>
        <dbReference type="Proteomes" id="UP000738349"/>
    </source>
</evidence>
<reference evidence="8" key="1">
    <citation type="journal article" date="2021" name="Nat. Commun.">
        <title>Genetic determinants of endophytism in the Arabidopsis root mycobiome.</title>
        <authorList>
            <person name="Mesny F."/>
            <person name="Miyauchi S."/>
            <person name="Thiergart T."/>
            <person name="Pickel B."/>
            <person name="Atanasova L."/>
            <person name="Karlsson M."/>
            <person name="Huettel B."/>
            <person name="Barry K.W."/>
            <person name="Haridas S."/>
            <person name="Chen C."/>
            <person name="Bauer D."/>
            <person name="Andreopoulos W."/>
            <person name="Pangilinan J."/>
            <person name="LaButti K."/>
            <person name="Riley R."/>
            <person name="Lipzen A."/>
            <person name="Clum A."/>
            <person name="Drula E."/>
            <person name="Henrissat B."/>
            <person name="Kohler A."/>
            <person name="Grigoriev I.V."/>
            <person name="Martin F.M."/>
            <person name="Hacquard S."/>
        </authorList>
    </citation>
    <scope>NUCLEOTIDE SEQUENCE</scope>
    <source>
        <strain evidence="8">MPI-CAGE-AT-0147</strain>
    </source>
</reference>
<dbReference type="GO" id="GO:0000976">
    <property type="term" value="F:transcription cis-regulatory region binding"/>
    <property type="evidence" value="ECO:0007669"/>
    <property type="project" value="TreeGrafter"/>
</dbReference>
<evidence type="ECO:0000256" key="4">
    <source>
        <dbReference type="ARBA" id="ARBA00023163"/>
    </source>
</evidence>
<protein>
    <recommendedName>
        <fullName evidence="7">Zn(2)-C6 fungal-type domain-containing protein</fullName>
    </recommendedName>
</protein>
<feature type="compositionally biased region" description="Polar residues" evidence="6">
    <location>
        <begin position="75"/>
        <end position="95"/>
    </location>
</feature>
<evidence type="ECO:0000313" key="8">
    <source>
        <dbReference type="EMBL" id="KAH7148241.1"/>
    </source>
</evidence>
<keyword evidence="2" id="KW-0805">Transcription regulation</keyword>
<dbReference type="InterPro" id="IPR001138">
    <property type="entry name" value="Zn2Cys6_DnaBD"/>
</dbReference>
<dbReference type="PANTHER" id="PTHR31845">
    <property type="entry name" value="FINGER DOMAIN PROTEIN, PUTATIVE-RELATED"/>
    <property type="match status" value="1"/>
</dbReference>
<evidence type="ECO:0000256" key="6">
    <source>
        <dbReference type="SAM" id="MobiDB-lite"/>
    </source>
</evidence>